<reference evidence="1" key="2">
    <citation type="journal article" date="2015" name="Fish Shellfish Immunol.">
        <title>Early steps in the European eel (Anguilla anguilla)-Vibrio vulnificus interaction in the gills: Role of the RtxA13 toxin.</title>
        <authorList>
            <person name="Callol A."/>
            <person name="Pajuelo D."/>
            <person name="Ebbesson L."/>
            <person name="Teles M."/>
            <person name="MacKenzie S."/>
            <person name="Amaro C."/>
        </authorList>
    </citation>
    <scope>NUCLEOTIDE SEQUENCE</scope>
</reference>
<reference evidence="1" key="1">
    <citation type="submission" date="2014-11" db="EMBL/GenBank/DDBJ databases">
        <authorList>
            <person name="Amaro Gonzalez C."/>
        </authorList>
    </citation>
    <scope>NUCLEOTIDE SEQUENCE</scope>
</reference>
<dbReference type="AlphaFoldDB" id="A0A0E9W130"/>
<evidence type="ECO:0000313" key="1">
    <source>
        <dbReference type="EMBL" id="JAH83230.1"/>
    </source>
</evidence>
<protein>
    <submittedName>
        <fullName evidence="1">Uncharacterized protein</fullName>
    </submittedName>
</protein>
<sequence>MAENMVEATEQYQLCLKVTK</sequence>
<dbReference type="EMBL" id="GBXM01025347">
    <property type="protein sequence ID" value="JAH83230.1"/>
    <property type="molecule type" value="Transcribed_RNA"/>
</dbReference>
<organism evidence="1">
    <name type="scientific">Anguilla anguilla</name>
    <name type="common">European freshwater eel</name>
    <name type="synonym">Muraena anguilla</name>
    <dbReference type="NCBI Taxonomy" id="7936"/>
    <lineage>
        <taxon>Eukaryota</taxon>
        <taxon>Metazoa</taxon>
        <taxon>Chordata</taxon>
        <taxon>Craniata</taxon>
        <taxon>Vertebrata</taxon>
        <taxon>Euteleostomi</taxon>
        <taxon>Actinopterygii</taxon>
        <taxon>Neopterygii</taxon>
        <taxon>Teleostei</taxon>
        <taxon>Anguilliformes</taxon>
        <taxon>Anguillidae</taxon>
        <taxon>Anguilla</taxon>
    </lineage>
</organism>
<name>A0A0E9W130_ANGAN</name>
<accession>A0A0E9W130</accession>
<proteinExistence type="predicted"/>